<reference evidence="4" key="3">
    <citation type="submission" date="2018-07" db="EMBL/GenBank/DDBJ databases">
        <authorList>
            <person name="Quirk P.G."/>
            <person name="Krulwich T.A."/>
        </authorList>
    </citation>
    <scope>NUCLEOTIDE SEQUENCE</scope>
    <source>
        <strain evidence="4">96224</strain>
    </source>
</reference>
<feature type="domain" description="Bacteriophage T5 Orf172 DNA-binding" evidence="2">
    <location>
        <begin position="282"/>
        <end position="388"/>
    </location>
</feature>
<dbReference type="HOGENOM" id="CLU_024511_1_0_1"/>
<protein>
    <submittedName>
        <fullName evidence="4">Bgt-4275</fullName>
    </submittedName>
</protein>
<proteinExistence type="predicted"/>
<dbReference type="EMBL" id="UIGY01000001">
    <property type="protein sequence ID" value="SUZ07693.1"/>
    <property type="molecule type" value="Genomic_DNA"/>
</dbReference>
<dbReference type="PANTHER" id="PTHR28094:SF2">
    <property type="entry name" value="BACTERIOPHAGE T5 ORF172 DNA-BINDING DOMAIN-CONTAINING PROTEIN"/>
    <property type="match status" value="1"/>
</dbReference>
<dbReference type="OrthoDB" id="2417614at2759"/>
<dbReference type="Proteomes" id="UP000053110">
    <property type="component" value="Unassembled WGS sequence"/>
</dbReference>
<name>A0A061HKZ5_BLUGR</name>
<sequence length="397" mass="44179">MPHIPNTPESLLQRADSKNPVTTCSGITNDGKACRRPIPKTQKSSLKMTATSVTAVKRYCWQHKDQMPSQHGAVDTGNATFSTIQERTSVDTIVDRLGLLDLNAGGPARKPEKISAARISPTQTNYAAQSSPRPPAASKSSSLSWLCCIVAAEDSPRPRPVQNKVRPSLAVDPRSKIPEKAHRNHATQPLQPPHNPTRQSQTGELLSLIPTSTSPTIASLLLAELAKPVSERDDQGFIYMFWLVPESHHSLSNPTVASPSSSSNTSAHKPLDVLKDFAEHTVDKKILLKIGRAQNVYRRLNQWKKQCGYNLSLIRYYPYQPTASQTPQYQVTQVPHAHKVERLIHIELSPQKALYDKCSTCGKEHREWFEVEASRMGVKAVDGVIRRWVDWNVRNST</sequence>
<feature type="compositionally biased region" description="Low complexity" evidence="1">
    <location>
        <begin position="127"/>
        <end position="139"/>
    </location>
</feature>
<feature type="region of interest" description="Disordered" evidence="1">
    <location>
        <begin position="102"/>
        <end position="139"/>
    </location>
</feature>
<evidence type="ECO:0000313" key="3">
    <source>
        <dbReference type="EMBL" id="EPQ67087.1"/>
    </source>
</evidence>
<dbReference type="InterPro" id="IPR018306">
    <property type="entry name" value="Phage_T5_Orf172_DNA-bd"/>
</dbReference>
<evidence type="ECO:0000313" key="5">
    <source>
        <dbReference type="Proteomes" id="UP000053110"/>
    </source>
</evidence>
<dbReference type="PANTHER" id="PTHR28094">
    <property type="entry name" value="MEIOTICALLY UP-REGULATED GENE 113 PROTEIN"/>
    <property type="match status" value="1"/>
</dbReference>
<evidence type="ECO:0000259" key="2">
    <source>
        <dbReference type="SMART" id="SM00974"/>
    </source>
</evidence>
<reference evidence="5" key="1">
    <citation type="journal article" date="2013" name="Nat. Genet.">
        <title>The wheat powdery mildew genome shows the unique evolution of an obligate biotroph.</title>
        <authorList>
            <person name="Wicker T."/>
            <person name="Oberhaensli S."/>
            <person name="Parlange F."/>
            <person name="Buchmann J.P."/>
            <person name="Shatalina M."/>
            <person name="Roffler S."/>
            <person name="Ben-David R."/>
            <person name="Dolezel J."/>
            <person name="Simkova H."/>
            <person name="Schulze-Lefert P."/>
            <person name="Spanu P.D."/>
            <person name="Bruggmann R."/>
            <person name="Amselem J."/>
            <person name="Quesneville H."/>
            <person name="Ver Loren van Themaat E."/>
            <person name="Paape T."/>
            <person name="Shimizu K.K."/>
            <person name="Keller B."/>
        </authorList>
    </citation>
    <scope>NUCLEOTIDE SEQUENCE [LARGE SCALE GENOMIC DNA]</scope>
    <source>
        <strain evidence="5">96224</strain>
    </source>
</reference>
<dbReference type="SMART" id="SM00974">
    <property type="entry name" value="T5orf172"/>
    <property type="match status" value="1"/>
</dbReference>
<dbReference type="Pfam" id="PF10544">
    <property type="entry name" value="T5orf172"/>
    <property type="match status" value="1"/>
</dbReference>
<dbReference type="AlphaFoldDB" id="A0A061HKZ5"/>
<feature type="region of interest" description="Disordered" evidence="1">
    <location>
        <begin position="156"/>
        <end position="201"/>
    </location>
</feature>
<dbReference type="InterPro" id="IPR053006">
    <property type="entry name" value="Meiosis_regulatory"/>
</dbReference>
<evidence type="ECO:0000313" key="4">
    <source>
        <dbReference type="EMBL" id="SUZ07693.1"/>
    </source>
</evidence>
<feature type="region of interest" description="Disordered" evidence="1">
    <location>
        <begin position="1"/>
        <end position="28"/>
    </location>
</feature>
<feature type="compositionally biased region" description="Polar residues" evidence="1">
    <location>
        <begin position="19"/>
        <end position="28"/>
    </location>
</feature>
<accession>A0A061HKZ5</accession>
<dbReference type="EMBL" id="KE373980">
    <property type="protein sequence ID" value="EPQ67087.1"/>
    <property type="molecule type" value="Genomic_DNA"/>
</dbReference>
<reference evidence="3" key="2">
    <citation type="submission" date="2013-01" db="EMBL/GenBank/DDBJ databases">
        <title>The wheat powdery mildew genome reveals unique evolution of an obligate biotroph.</title>
        <authorList>
            <person name="Oberhaensli S."/>
            <person name="Wicker T."/>
            <person name="Keller B."/>
        </authorList>
    </citation>
    <scope>NUCLEOTIDE SEQUENCE</scope>
    <source>
        <strain evidence="3">96224</strain>
    </source>
</reference>
<evidence type="ECO:0000256" key="1">
    <source>
        <dbReference type="SAM" id="MobiDB-lite"/>
    </source>
</evidence>
<gene>
    <name evidence="3" type="ORF">BGT96224_4275</name>
    <name evidence="4" type="ORF">BGT96224V2_LOCUS554</name>
</gene>
<organism evidence="4">
    <name type="scientific">Blumeria graminis f. sp. tritici 96224</name>
    <dbReference type="NCBI Taxonomy" id="1268274"/>
    <lineage>
        <taxon>Eukaryota</taxon>
        <taxon>Fungi</taxon>
        <taxon>Dikarya</taxon>
        <taxon>Ascomycota</taxon>
        <taxon>Pezizomycotina</taxon>
        <taxon>Leotiomycetes</taxon>
        <taxon>Erysiphales</taxon>
        <taxon>Erysiphaceae</taxon>
        <taxon>Blumeria</taxon>
    </lineage>
</organism>